<organism evidence="1 2">
    <name type="scientific">Portunus trituberculatus</name>
    <name type="common">Swimming crab</name>
    <name type="synonym">Neptunus trituberculatus</name>
    <dbReference type="NCBI Taxonomy" id="210409"/>
    <lineage>
        <taxon>Eukaryota</taxon>
        <taxon>Metazoa</taxon>
        <taxon>Ecdysozoa</taxon>
        <taxon>Arthropoda</taxon>
        <taxon>Crustacea</taxon>
        <taxon>Multicrustacea</taxon>
        <taxon>Malacostraca</taxon>
        <taxon>Eumalacostraca</taxon>
        <taxon>Eucarida</taxon>
        <taxon>Decapoda</taxon>
        <taxon>Pleocyemata</taxon>
        <taxon>Brachyura</taxon>
        <taxon>Eubrachyura</taxon>
        <taxon>Portunoidea</taxon>
        <taxon>Portunidae</taxon>
        <taxon>Portuninae</taxon>
        <taxon>Portunus</taxon>
    </lineage>
</organism>
<proteinExistence type="predicted"/>
<accession>A0A5B7HKC6</accession>
<gene>
    <name evidence="1" type="ORF">E2C01_067645</name>
</gene>
<protein>
    <submittedName>
        <fullName evidence="1">Uncharacterized protein</fullName>
    </submittedName>
</protein>
<comment type="caution">
    <text evidence="1">The sequence shown here is derived from an EMBL/GenBank/DDBJ whole genome shotgun (WGS) entry which is preliminary data.</text>
</comment>
<evidence type="ECO:0000313" key="2">
    <source>
        <dbReference type="Proteomes" id="UP000324222"/>
    </source>
</evidence>
<dbReference type="EMBL" id="VSRR010036563">
    <property type="protein sequence ID" value="MPC73321.1"/>
    <property type="molecule type" value="Genomic_DNA"/>
</dbReference>
<sequence>MPKKSLPFTLSLKMAAGPRRVFAFTNGFPRPLHNECNNGFRLKHLLLRSQKLRLLLILKRRCNTSRRELQIGATEEIKYFILGSLTRTLPVFINLRCSITKHIVQN</sequence>
<dbReference type="AlphaFoldDB" id="A0A5B7HKC6"/>
<reference evidence="1 2" key="1">
    <citation type="submission" date="2019-05" db="EMBL/GenBank/DDBJ databases">
        <title>Another draft genome of Portunus trituberculatus and its Hox gene families provides insights of decapod evolution.</title>
        <authorList>
            <person name="Jeong J.-H."/>
            <person name="Song I."/>
            <person name="Kim S."/>
            <person name="Choi T."/>
            <person name="Kim D."/>
            <person name="Ryu S."/>
            <person name="Kim W."/>
        </authorList>
    </citation>
    <scope>NUCLEOTIDE SEQUENCE [LARGE SCALE GENOMIC DNA]</scope>
    <source>
        <tissue evidence="1">Muscle</tissue>
    </source>
</reference>
<evidence type="ECO:0000313" key="1">
    <source>
        <dbReference type="EMBL" id="MPC73321.1"/>
    </source>
</evidence>
<keyword evidence="2" id="KW-1185">Reference proteome</keyword>
<dbReference type="Proteomes" id="UP000324222">
    <property type="component" value="Unassembled WGS sequence"/>
</dbReference>
<name>A0A5B7HKC6_PORTR</name>